<keyword evidence="3" id="KW-1185">Reference proteome</keyword>
<comment type="caution">
    <text evidence="2">The sequence shown here is derived from an EMBL/GenBank/DDBJ whole genome shotgun (WGS) entry which is preliminary data.</text>
</comment>
<feature type="region of interest" description="Disordered" evidence="1">
    <location>
        <begin position="1"/>
        <end position="47"/>
    </location>
</feature>
<name>A0A918T080_9ACTN</name>
<dbReference type="Proteomes" id="UP000644020">
    <property type="component" value="Unassembled WGS sequence"/>
</dbReference>
<accession>A0A918T080</accession>
<evidence type="ECO:0000313" key="2">
    <source>
        <dbReference type="EMBL" id="GHA78199.1"/>
    </source>
</evidence>
<evidence type="ECO:0000256" key="1">
    <source>
        <dbReference type="SAM" id="MobiDB-lite"/>
    </source>
</evidence>
<organism evidence="2 3">
    <name type="scientific">Streptomyces termitum</name>
    <dbReference type="NCBI Taxonomy" id="67368"/>
    <lineage>
        <taxon>Bacteria</taxon>
        <taxon>Bacillati</taxon>
        <taxon>Actinomycetota</taxon>
        <taxon>Actinomycetes</taxon>
        <taxon>Kitasatosporales</taxon>
        <taxon>Streptomycetaceae</taxon>
        <taxon>Streptomyces</taxon>
    </lineage>
</organism>
<feature type="compositionally biased region" description="Basic and acidic residues" evidence="1">
    <location>
        <begin position="25"/>
        <end position="45"/>
    </location>
</feature>
<dbReference type="AlphaFoldDB" id="A0A918T080"/>
<gene>
    <name evidence="2" type="ORF">GCM10010305_21800</name>
</gene>
<reference evidence="2" key="2">
    <citation type="submission" date="2020-09" db="EMBL/GenBank/DDBJ databases">
        <authorList>
            <person name="Sun Q."/>
            <person name="Ohkuma M."/>
        </authorList>
    </citation>
    <scope>NUCLEOTIDE SEQUENCE</scope>
    <source>
        <strain evidence="2">JCM 4518</strain>
    </source>
</reference>
<reference evidence="2" key="1">
    <citation type="journal article" date="2014" name="Int. J. Syst. Evol. Microbiol.">
        <title>Complete genome sequence of Corynebacterium casei LMG S-19264T (=DSM 44701T), isolated from a smear-ripened cheese.</title>
        <authorList>
            <consortium name="US DOE Joint Genome Institute (JGI-PGF)"/>
            <person name="Walter F."/>
            <person name="Albersmeier A."/>
            <person name="Kalinowski J."/>
            <person name="Ruckert C."/>
        </authorList>
    </citation>
    <scope>NUCLEOTIDE SEQUENCE</scope>
    <source>
        <strain evidence="2">JCM 4518</strain>
    </source>
</reference>
<protein>
    <submittedName>
        <fullName evidence="2">Uncharacterized protein</fullName>
    </submittedName>
</protein>
<dbReference type="EMBL" id="BMUL01000004">
    <property type="protein sequence ID" value="GHA78199.1"/>
    <property type="molecule type" value="Genomic_DNA"/>
</dbReference>
<proteinExistence type="predicted"/>
<evidence type="ECO:0000313" key="3">
    <source>
        <dbReference type="Proteomes" id="UP000644020"/>
    </source>
</evidence>
<sequence length="112" mass="12109">MLRRAVRASGSSPGATRGHSSGEGGRADHHDDDDNDRQADDDRRTAAYTRIQKRLKGFARTLGRDNREGSAGRTLSGTRLISPVTYFLSYEDRVAIPAAPGWTPGLPARSTA</sequence>